<dbReference type="PANTHER" id="PTHR23026">
    <property type="entry name" value="NADPH NITROREDUCTASE"/>
    <property type="match status" value="1"/>
</dbReference>
<comment type="similarity">
    <text evidence="9">Belongs to the BluB family.</text>
</comment>
<organism evidence="13 14">
    <name type="scientific">Thauera aminoaromatica</name>
    <dbReference type="NCBI Taxonomy" id="164330"/>
    <lineage>
        <taxon>Bacteria</taxon>
        <taxon>Pseudomonadati</taxon>
        <taxon>Pseudomonadota</taxon>
        <taxon>Betaproteobacteria</taxon>
        <taxon>Rhodocyclales</taxon>
        <taxon>Zoogloeaceae</taxon>
        <taxon>Thauera</taxon>
    </lineage>
</organism>
<evidence type="ECO:0000256" key="5">
    <source>
        <dbReference type="ARBA" id="ARBA00022857"/>
    </source>
</evidence>
<evidence type="ECO:0000256" key="3">
    <source>
        <dbReference type="ARBA" id="ARBA00022643"/>
    </source>
</evidence>
<keyword evidence="14" id="KW-1185">Reference proteome</keyword>
<dbReference type="InterPro" id="IPR012825">
    <property type="entry name" value="BluB"/>
</dbReference>
<dbReference type="Proteomes" id="UP000002186">
    <property type="component" value="Chromosome"/>
</dbReference>
<keyword evidence="5" id="KW-0521">NADP</keyword>
<reference evidence="14" key="1">
    <citation type="submission" date="2009-05" db="EMBL/GenBank/DDBJ databases">
        <title>Complete sequence of chromosome of Thauera sp. MZ1T.</title>
        <authorList>
            <consortium name="US DOE Joint Genome Institute"/>
            <person name="Lucas S."/>
            <person name="Copeland A."/>
            <person name="Lapidus A."/>
            <person name="Glavina del Rio T."/>
            <person name="Dalin E."/>
            <person name="Tice H."/>
            <person name="Bruce D."/>
            <person name="Goodwin L."/>
            <person name="Pitluck S."/>
            <person name="Sims D."/>
            <person name="Brettin T."/>
            <person name="Detter J.C."/>
            <person name="Han C."/>
            <person name="Larimer F."/>
            <person name="Land M."/>
            <person name="Hauser L."/>
            <person name="Kyrpides N."/>
            <person name="Mikhailova N."/>
            <person name="Sayler G.S."/>
        </authorList>
    </citation>
    <scope>NUCLEOTIDE SEQUENCE [LARGE SCALE GENOMIC DNA]</scope>
    <source>
        <strain evidence="14">MZ1T</strain>
    </source>
</reference>
<protein>
    <recommendedName>
        <fullName evidence="11">5,6-dimethylbenzimidazole synthase</fullName>
        <ecNumber evidence="10">1.13.11.79</ecNumber>
    </recommendedName>
</protein>
<keyword evidence="4" id="KW-0547">Nucleotide-binding</keyword>
<evidence type="ECO:0000313" key="13">
    <source>
        <dbReference type="EMBL" id="ACK53899.1"/>
    </source>
</evidence>
<evidence type="ECO:0000256" key="2">
    <source>
        <dbReference type="ARBA" id="ARBA00022630"/>
    </source>
</evidence>
<dbReference type="SUPFAM" id="SSF55469">
    <property type="entry name" value="FMN-dependent nitroreductase-like"/>
    <property type="match status" value="1"/>
</dbReference>
<evidence type="ECO:0000256" key="9">
    <source>
        <dbReference type="ARBA" id="ARBA00061097"/>
    </source>
</evidence>
<proteinExistence type="inferred from homology"/>
<gene>
    <name evidence="13" type="ordered locus">Tmz1t_1140</name>
</gene>
<dbReference type="AlphaFoldDB" id="C4ZJG6"/>
<evidence type="ECO:0000256" key="8">
    <source>
        <dbReference type="ARBA" id="ARBA00051314"/>
    </source>
</evidence>
<dbReference type="Gene3D" id="3.40.109.10">
    <property type="entry name" value="NADH Oxidase"/>
    <property type="match status" value="1"/>
</dbReference>
<keyword evidence="7" id="KW-0520">NAD</keyword>
<comment type="subunit">
    <text evidence="1">Homooctamer.</text>
</comment>
<reference evidence="13 14" key="2">
    <citation type="journal article" date="2012" name="Stand. Genomic Sci.">
        <title>Complete genome sequence of Thauera aminoaromatica strain MZ1T.</title>
        <authorList>
            <person name="Jiang K."/>
            <person name="Sanseverino J."/>
            <person name="Chauhan A."/>
            <person name="Lucas S."/>
            <person name="Copeland A."/>
            <person name="Lapidus A."/>
            <person name="Del Rio T.G."/>
            <person name="Dalin E."/>
            <person name="Tice H."/>
            <person name="Bruce D."/>
            <person name="Goodwin L."/>
            <person name="Pitluck S."/>
            <person name="Sims D."/>
            <person name="Brettin T."/>
            <person name="Detter J.C."/>
            <person name="Han C."/>
            <person name="Chang Y.J."/>
            <person name="Larimer F."/>
            <person name="Land M."/>
            <person name="Hauser L."/>
            <person name="Kyrpides N.C."/>
            <person name="Mikhailova N."/>
            <person name="Moser S."/>
            <person name="Jegier P."/>
            <person name="Close D."/>
            <person name="Debruyn J.M."/>
            <person name="Wang Y."/>
            <person name="Layton A.C."/>
            <person name="Allen M.S."/>
            <person name="Sayler G.S."/>
        </authorList>
    </citation>
    <scope>NUCLEOTIDE SEQUENCE [LARGE SCALE GENOMIC DNA]</scope>
    <source>
        <strain evidence="13 14">MZ1T</strain>
    </source>
</reference>
<accession>C4ZJG6</accession>
<keyword evidence="3" id="KW-0288">FMN</keyword>
<evidence type="ECO:0000256" key="10">
    <source>
        <dbReference type="ARBA" id="ARBA00066311"/>
    </source>
</evidence>
<evidence type="ECO:0000256" key="1">
    <source>
        <dbReference type="ARBA" id="ARBA00011823"/>
    </source>
</evidence>
<dbReference type="KEGG" id="tmz:Tmz1t_1140"/>
<dbReference type="FunFam" id="3.40.109.10:FF:000013">
    <property type="entry name" value="5,6-dimethylbenzimidazole synthase"/>
    <property type="match status" value="1"/>
</dbReference>
<evidence type="ECO:0000256" key="4">
    <source>
        <dbReference type="ARBA" id="ARBA00022741"/>
    </source>
</evidence>
<feature type="domain" description="Nitroreductase" evidence="12">
    <location>
        <begin position="46"/>
        <end position="213"/>
    </location>
</feature>
<evidence type="ECO:0000256" key="6">
    <source>
        <dbReference type="ARBA" id="ARBA00023002"/>
    </source>
</evidence>
<dbReference type="InterPro" id="IPR000415">
    <property type="entry name" value="Nitroreductase-like"/>
</dbReference>
<sequence length="269" mass="29481">MSSPTQAQCAPASTDASAPIHDPAAARFQANPLFDAAERAAVYRAIHTRRDVRGEFLPDAIPDEVLARVLTAAHHAPSVGFMQPWDFVVVRSREVRAKIHADFLAAHAEAEQMFDEGKRDTYRNLKLEGILESPVNICITCDRSRHGPVVIGRTHIGAMDVYSAVCAVQNLWLAARAENLGVGWVSILHQQALREALGIPREIVPIAYLCVGYVRDFHAQPELEAAGWLKRVPLPELLHFDGWQRGPDGVGEGLIEAIGQLRPSPRSAA</sequence>
<evidence type="ECO:0000313" key="14">
    <source>
        <dbReference type="Proteomes" id="UP000002186"/>
    </source>
</evidence>
<dbReference type="HOGENOM" id="CLU_070764_3_0_4"/>
<dbReference type="STRING" id="85643.Tmz1t_1140"/>
<dbReference type="Pfam" id="PF00881">
    <property type="entry name" value="Nitroreductase"/>
    <property type="match status" value="1"/>
</dbReference>
<dbReference type="PANTHER" id="PTHR23026:SF90">
    <property type="entry name" value="IODOTYROSINE DEIODINASE 1"/>
    <property type="match status" value="1"/>
</dbReference>
<dbReference type="EMBL" id="CP001281">
    <property type="protein sequence ID" value="ACK53899.1"/>
    <property type="molecule type" value="Genomic_DNA"/>
</dbReference>
<keyword evidence="2" id="KW-0285">Flavoprotein</keyword>
<dbReference type="eggNOG" id="COG0778">
    <property type="taxonomic scope" value="Bacteria"/>
</dbReference>
<dbReference type="OrthoDB" id="9773807at2"/>
<dbReference type="GO" id="GO:0102919">
    <property type="term" value="F:5,6-dimethylbenzimidazole synthase activity"/>
    <property type="evidence" value="ECO:0007669"/>
    <property type="project" value="UniProtKB-EC"/>
</dbReference>
<evidence type="ECO:0000256" key="11">
    <source>
        <dbReference type="ARBA" id="ARBA00068702"/>
    </source>
</evidence>
<dbReference type="NCBIfam" id="TIGR02476">
    <property type="entry name" value="BluB"/>
    <property type="match status" value="1"/>
</dbReference>
<name>C4ZJG6_THASP</name>
<dbReference type="CDD" id="cd02145">
    <property type="entry name" value="BluB"/>
    <property type="match status" value="1"/>
</dbReference>
<dbReference type="EC" id="1.13.11.79" evidence="10"/>
<dbReference type="GO" id="GO:0000166">
    <property type="term" value="F:nucleotide binding"/>
    <property type="evidence" value="ECO:0007669"/>
    <property type="project" value="UniProtKB-KW"/>
</dbReference>
<dbReference type="GO" id="GO:0009236">
    <property type="term" value="P:cobalamin biosynthetic process"/>
    <property type="evidence" value="ECO:0007669"/>
    <property type="project" value="UniProtKB-ARBA"/>
</dbReference>
<dbReference type="InterPro" id="IPR029479">
    <property type="entry name" value="Nitroreductase"/>
</dbReference>
<dbReference type="InterPro" id="IPR050627">
    <property type="entry name" value="Nitroreductase/BluB"/>
</dbReference>
<dbReference type="RefSeq" id="WP_012584882.1">
    <property type="nucleotide sequence ID" value="NC_011662.2"/>
</dbReference>
<evidence type="ECO:0000259" key="12">
    <source>
        <dbReference type="Pfam" id="PF00881"/>
    </source>
</evidence>
<evidence type="ECO:0000256" key="7">
    <source>
        <dbReference type="ARBA" id="ARBA00023027"/>
    </source>
</evidence>
<keyword evidence="6" id="KW-0560">Oxidoreductase</keyword>
<comment type="catalytic activity">
    <reaction evidence="8">
        <text>FMNH2 + O2 = dialurate + 5,6-dimethylbenzimidazole + D-erythrose 4-phosphate + H(+)</text>
        <dbReference type="Rhea" id="RHEA:27345"/>
        <dbReference type="ChEBI" id="CHEBI:15378"/>
        <dbReference type="ChEBI" id="CHEBI:15379"/>
        <dbReference type="ChEBI" id="CHEBI:15890"/>
        <dbReference type="ChEBI" id="CHEBI:16897"/>
        <dbReference type="ChEBI" id="CHEBI:57618"/>
        <dbReference type="ChEBI" id="CHEBI:140629"/>
        <dbReference type="EC" id="1.13.11.79"/>
    </reaction>
</comment>